<feature type="transmembrane region" description="Helical" evidence="1">
    <location>
        <begin position="141"/>
        <end position="167"/>
    </location>
</feature>
<evidence type="ECO:0000256" key="1">
    <source>
        <dbReference type="SAM" id="Phobius"/>
    </source>
</evidence>
<comment type="caution">
    <text evidence="2">The sequence shown here is derived from an EMBL/GenBank/DDBJ whole genome shotgun (WGS) entry which is preliminary data.</text>
</comment>
<dbReference type="EMBL" id="JANBPT010000577">
    <property type="protein sequence ID" value="KAJ1916572.1"/>
    <property type="molecule type" value="Genomic_DNA"/>
</dbReference>
<keyword evidence="3" id="KW-1185">Reference proteome</keyword>
<feature type="transmembrane region" description="Helical" evidence="1">
    <location>
        <begin position="20"/>
        <end position="42"/>
    </location>
</feature>
<keyword evidence="1" id="KW-0472">Membrane</keyword>
<dbReference type="AlphaFoldDB" id="A0A9W8A3F1"/>
<keyword evidence="1" id="KW-0812">Transmembrane</keyword>
<gene>
    <name evidence="2" type="ORF">IWQ60_008057</name>
</gene>
<evidence type="ECO:0000313" key="2">
    <source>
        <dbReference type="EMBL" id="KAJ1916572.1"/>
    </source>
</evidence>
<protein>
    <submittedName>
        <fullName evidence="2">Uncharacterized protein</fullName>
    </submittedName>
</protein>
<reference evidence="2" key="1">
    <citation type="submission" date="2022-07" db="EMBL/GenBank/DDBJ databases">
        <title>Phylogenomic reconstructions and comparative analyses of Kickxellomycotina fungi.</title>
        <authorList>
            <person name="Reynolds N.K."/>
            <person name="Stajich J.E."/>
            <person name="Barry K."/>
            <person name="Grigoriev I.V."/>
            <person name="Crous P."/>
            <person name="Smith M.E."/>
        </authorList>
    </citation>
    <scope>NUCLEOTIDE SEQUENCE</scope>
    <source>
        <strain evidence="2">RSA 861</strain>
    </source>
</reference>
<sequence>MSAPTTIKNSKPILTTKRVLYAGMVLGSAIEVGFIVAIYRYFSLFGMMFTAGTLNLALGISLLTFVWVGGFLPFAQKVAVQRNVHWLLWTEHPLIECLITGLLSLAWVGVAVAICLVWFPVLRCSELGPLADAGEDMICRLVAGALINGLIIAAFALALSVILLLMYRSLRRMTIRGSAYSEMA</sequence>
<keyword evidence="1" id="KW-1133">Transmembrane helix</keyword>
<evidence type="ECO:0000313" key="3">
    <source>
        <dbReference type="Proteomes" id="UP001150569"/>
    </source>
</evidence>
<organism evidence="2 3">
    <name type="scientific">Tieghemiomyces parasiticus</name>
    <dbReference type="NCBI Taxonomy" id="78921"/>
    <lineage>
        <taxon>Eukaryota</taxon>
        <taxon>Fungi</taxon>
        <taxon>Fungi incertae sedis</taxon>
        <taxon>Zoopagomycota</taxon>
        <taxon>Kickxellomycotina</taxon>
        <taxon>Dimargaritomycetes</taxon>
        <taxon>Dimargaritales</taxon>
        <taxon>Dimargaritaceae</taxon>
        <taxon>Tieghemiomyces</taxon>
    </lineage>
</organism>
<name>A0A9W8A3F1_9FUNG</name>
<feature type="transmembrane region" description="Helical" evidence="1">
    <location>
        <begin position="94"/>
        <end position="121"/>
    </location>
</feature>
<dbReference type="OrthoDB" id="5680810at2759"/>
<feature type="transmembrane region" description="Helical" evidence="1">
    <location>
        <begin position="54"/>
        <end position="74"/>
    </location>
</feature>
<dbReference type="Proteomes" id="UP001150569">
    <property type="component" value="Unassembled WGS sequence"/>
</dbReference>
<accession>A0A9W8A3F1</accession>
<proteinExistence type="predicted"/>